<evidence type="ECO:0000256" key="6">
    <source>
        <dbReference type="SAM" id="Phobius"/>
    </source>
</evidence>
<evidence type="ECO:0000256" key="1">
    <source>
        <dbReference type="ARBA" id="ARBA00004167"/>
    </source>
</evidence>
<dbReference type="AlphaFoldDB" id="A0AAE0JTJ4"/>
<feature type="compositionally biased region" description="Low complexity" evidence="5">
    <location>
        <begin position="475"/>
        <end position="484"/>
    </location>
</feature>
<dbReference type="PANTHER" id="PTHR15549:SF33">
    <property type="entry name" value="MEMBRANE PROTEIN WSC4, PUTATIVE (AFU_ORTHOLOGUE AFUA_5G09020)-RELATED"/>
    <property type="match status" value="1"/>
</dbReference>
<keyword evidence="2 6" id="KW-0812">Transmembrane</keyword>
<feature type="compositionally biased region" description="Gly residues" evidence="5">
    <location>
        <begin position="485"/>
        <end position="494"/>
    </location>
</feature>
<sequence>MLLSGQKHGFATVVACILCFLAGTSLGQRPSNASVCDYYAQKRSGTNTSDSQHALVRRIVSLAFEGGSKLEGLPTSLTGILRPGRINDVDVSLQTYFNGSRPSTNVNNAGIGVNWLDDGGTEKLATYLAGDQEDLVFSNSTNQFKLFGNFFVVFSRVFGCTIPFQSLPNTSGPISLAYAHKFMNLDYNQLGYFITQLTQAGMFYGFSAQDAETIKTSLNARYNVRCAPAVTFSQGGTPQLLSLCQNPTCPLAAPVSDCDAYNNLTANGVQNSNPTSITTSATSSATSSTSTSSTLTSSTSTASTTTPAAEASKSDGSSSLSTGAIAGVAVGGAAVLVLALAVLLFFFKRRRGKTPPSTPAAPASSTADWAAGQQAFSTPTLQPGSPYSQKGQHLSYYSQGTGPPPSQQGEISRIGSPQMVQHGSWQHPVEIDTSDHHFTGPPVEMDSSVKAPTPQPSPGPDGGAGHQLGYGGSQGPASPQQPQQGYGGHQGEGYGSQYQAYRPQ</sequence>
<dbReference type="GO" id="GO:0071944">
    <property type="term" value="C:cell periphery"/>
    <property type="evidence" value="ECO:0007669"/>
    <property type="project" value="UniProtKB-ARBA"/>
</dbReference>
<evidence type="ECO:0000256" key="5">
    <source>
        <dbReference type="SAM" id="MobiDB-lite"/>
    </source>
</evidence>
<feature type="chain" id="PRO_5041912848" evidence="7">
    <location>
        <begin position="28"/>
        <end position="504"/>
    </location>
</feature>
<keyword evidence="9" id="KW-1185">Reference proteome</keyword>
<feature type="compositionally biased region" description="Low complexity" evidence="5">
    <location>
        <begin position="495"/>
        <end position="504"/>
    </location>
</feature>
<feature type="region of interest" description="Disordered" evidence="5">
    <location>
        <begin position="351"/>
        <end position="370"/>
    </location>
</feature>
<proteinExistence type="predicted"/>
<dbReference type="Proteomes" id="UP001287356">
    <property type="component" value="Unassembled WGS sequence"/>
</dbReference>
<protein>
    <submittedName>
        <fullName evidence="8">Uncharacterized protein</fullName>
    </submittedName>
</protein>
<feature type="region of interest" description="Disordered" evidence="5">
    <location>
        <begin position="431"/>
        <end position="504"/>
    </location>
</feature>
<feature type="region of interest" description="Disordered" evidence="5">
    <location>
        <begin position="269"/>
        <end position="320"/>
    </location>
</feature>
<feature type="region of interest" description="Disordered" evidence="5">
    <location>
        <begin position="376"/>
        <end position="412"/>
    </location>
</feature>
<feature type="transmembrane region" description="Helical" evidence="6">
    <location>
        <begin position="324"/>
        <end position="347"/>
    </location>
</feature>
<dbReference type="InterPro" id="IPR051694">
    <property type="entry name" value="Immunoregulatory_rcpt-like"/>
</dbReference>
<feature type="compositionally biased region" description="Polar residues" evidence="5">
    <location>
        <begin position="376"/>
        <end position="401"/>
    </location>
</feature>
<comment type="subcellular location">
    <subcellularLocation>
        <location evidence="1">Membrane</location>
        <topology evidence="1">Single-pass membrane protein</topology>
    </subcellularLocation>
</comment>
<feature type="compositionally biased region" description="Low complexity" evidence="5">
    <location>
        <begin position="275"/>
        <end position="320"/>
    </location>
</feature>
<organism evidence="8 9">
    <name type="scientific">Lasiosphaeria ovina</name>
    <dbReference type="NCBI Taxonomy" id="92902"/>
    <lineage>
        <taxon>Eukaryota</taxon>
        <taxon>Fungi</taxon>
        <taxon>Dikarya</taxon>
        <taxon>Ascomycota</taxon>
        <taxon>Pezizomycotina</taxon>
        <taxon>Sordariomycetes</taxon>
        <taxon>Sordariomycetidae</taxon>
        <taxon>Sordariales</taxon>
        <taxon>Lasiosphaeriaceae</taxon>
        <taxon>Lasiosphaeria</taxon>
    </lineage>
</organism>
<evidence type="ECO:0000256" key="7">
    <source>
        <dbReference type="SAM" id="SignalP"/>
    </source>
</evidence>
<feature type="signal peptide" evidence="7">
    <location>
        <begin position="1"/>
        <end position="27"/>
    </location>
</feature>
<dbReference type="PANTHER" id="PTHR15549">
    <property type="entry name" value="PAIRED IMMUNOGLOBULIN-LIKE TYPE 2 RECEPTOR"/>
    <property type="match status" value="1"/>
</dbReference>
<keyword evidence="4 6" id="KW-0472">Membrane</keyword>
<evidence type="ECO:0000313" key="8">
    <source>
        <dbReference type="EMBL" id="KAK3361609.1"/>
    </source>
</evidence>
<keyword evidence="7" id="KW-0732">Signal</keyword>
<comment type="caution">
    <text evidence="8">The sequence shown here is derived from an EMBL/GenBank/DDBJ whole genome shotgun (WGS) entry which is preliminary data.</text>
</comment>
<accession>A0AAE0JTJ4</accession>
<dbReference type="GO" id="GO:0016020">
    <property type="term" value="C:membrane"/>
    <property type="evidence" value="ECO:0007669"/>
    <property type="project" value="UniProtKB-SubCell"/>
</dbReference>
<evidence type="ECO:0000256" key="2">
    <source>
        <dbReference type="ARBA" id="ARBA00022692"/>
    </source>
</evidence>
<gene>
    <name evidence="8" type="ORF">B0T24DRAFT_111594</name>
</gene>
<feature type="compositionally biased region" description="Gly residues" evidence="5">
    <location>
        <begin position="460"/>
        <end position="474"/>
    </location>
</feature>
<keyword evidence="3 6" id="KW-1133">Transmembrane helix</keyword>
<evidence type="ECO:0000256" key="3">
    <source>
        <dbReference type="ARBA" id="ARBA00022989"/>
    </source>
</evidence>
<reference evidence="8" key="2">
    <citation type="submission" date="2023-06" db="EMBL/GenBank/DDBJ databases">
        <authorList>
            <consortium name="Lawrence Berkeley National Laboratory"/>
            <person name="Haridas S."/>
            <person name="Hensen N."/>
            <person name="Bonometti L."/>
            <person name="Westerberg I."/>
            <person name="Brannstrom I.O."/>
            <person name="Guillou S."/>
            <person name="Cros-Aarteil S."/>
            <person name="Calhoun S."/>
            <person name="Kuo A."/>
            <person name="Mondo S."/>
            <person name="Pangilinan J."/>
            <person name="Riley R."/>
            <person name="Labutti K."/>
            <person name="Andreopoulos B."/>
            <person name="Lipzen A."/>
            <person name="Chen C."/>
            <person name="Yanf M."/>
            <person name="Daum C."/>
            <person name="Ng V."/>
            <person name="Clum A."/>
            <person name="Steindorff A."/>
            <person name="Ohm R."/>
            <person name="Martin F."/>
            <person name="Silar P."/>
            <person name="Natvig D."/>
            <person name="Lalanne C."/>
            <person name="Gautier V."/>
            <person name="Ament-Velasquez S.L."/>
            <person name="Kruys A."/>
            <person name="Hutchinson M.I."/>
            <person name="Powell A.J."/>
            <person name="Barry K."/>
            <person name="Miller A.N."/>
            <person name="Grigoriev I.V."/>
            <person name="Debuchy R."/>
            <person name="Gladieux P."/>
            <person name="Thoren M.H."/>
            <person name="Johannesson H."/>
        </authorList>
    </citation>
    <scope>NUCLEOTIDE SEQUENCE</scope>
    <source>
        <strain evidence="8">CBS 958.72</strain>
    </source>
</reference>
<dbReference type="EMBL" id="JAULSN010000011">
    <property type="protein sequence ID" value="KAK3361609.1"/>
    <property type="molecule type" value="Genomic_DNA"/>
</dbReference>
<evidence type="ECO:0000256" key="4">
    <source>
        <dbReference type="ARBA" id="ARBA00023136"/>
    </source>
</evidence>
<evidence type="ECO:0000313" key="9">
    <source>
        <dbReference type="Proteomes" id="UP001287356"/>
    </source>
</evidence>
<reference evidence="8" key="1">
    <citation type="journal article" date="2023" name="Mol. Phylogenet. Evol.">
        <title>Genome-scale phylogeny and comparative genomics of the fungal order Sordariales.</title>
        <authorList>
            <person name="Hensen N."/>
            <person name="Bonometti L."/>
            <person name="Westerberg I."/>
            <person name="Brannstrom I.O."/>
            <person name="Guillou S."/>
            <person name="Cros-Aarteil S."/>
            <person name="Calhoun S."/>
            <person name="Haridas S."/>
            <person name="Kuo A."/>
            <person name="Mondo S."/>
            <person name="Pangilinan J."/>
            <person name="Riley R."/>
            <person name="LaButti K."/>
            <person name="Andreopoulos B."/>
            <person name="Lipzen A."/>
            <person name="Chen C."/>
            <person name="Yan M."/>
            <person name="Daum C."/>
            <person name="Ng V."/>
            <person name="Clum A."/>
            <person name="Steindorff A."/>
            <person name="Ohm R.A."/>
            <person name="Martin F."/>
            <person name="Silar P."/>
            <person name="Natvig D.O."/>
            <person name="Lalanne C."/>
            <person name="Gautier V."/>
            <person name="Ament-Velasquez S.L."/>
            <person name="Kruys A."/>
            <person name="Hutchinson M.I."/>
            <person name="Powell A.J."/>
            <person name="Barry K."/>
            <person name="Miller A.N."/>
            <person name="Grigoriev I.V."/>
            <person name="Debuchy R."/>
            <person name="Gladieux P."/>
            <person name="Hiltunen Thoren M."/>
            <person name="Johannesson H."/>
        </authorList>
    </citation>
    <scope>NUCLEOTIDE SEQUENCE</scope>
    <source>
        <strain evidence="8">CBS 958.72</strain>
    </source>
</reference>
<name>A0AAE0JTJ4_9PEZI</name>